<name>A0A286UW06_9AGAM</name>
<dbReference type="STRING" id="2282107.A0A286UW06"/>
<keyword evidence="5" id="KW-1185">Reference proteome</keyword>
<dbReference type="InterPro" id="IPR036869">
    <property type="entry name" value="J_dom_sf"/>
</dbReference>
<dbReference type="InterPro" id="IPR018253">
    <property type="entry name" value="DnaJ_domain_CS"/>
</dbReference>
<evidence type="ECO:0000259" key="3">
    <source>
        <dbReference type="PROSITE" id="PS50076"/>
    </source>
</evidence>
<feature type="domain" description="J" evidence="3">
    <location>
        <begin position="19"/>
        <end position="89"/>
    </location>
</feature>
<feature type="region of interest" description="Disordered" evidence="2">
    <location>
        <begin position="270"/>
        <end position="347"/>
    </location>
</feature>
<dbReference type="OrthoDB" id="110024at2759"/>
<accession>A0A286UW06</accession>
<proteinExistence type="predicted"/>
<dbReference type="EMBL" id="NBII01000001">
    <property type="protein sequence ID" value="PAV23702.1"/>
    <property type="molecule type" value="Genomic_DNA"/>
</dbReference>
<feature type="compositionally biased region" description="Basic residues" evidence="2">
    <location>
        <begin position="335"/>
        <end position="347"/>
    </location>
</feature>
<dbReference type="InterPro" id="IPR052594">
    <property type="entry name" value="J_domain-containing_protein"/>
</dbReference>
<evidence type="ECO:0000313" key="4">
    <source>
        <dbReference type="EMBL" id="PAV23702.1"/>
    </source>
</evidence>
<comment type="caution">
    <text evidence="4">The sequence shown here is derived from an EMBL/GenBank/DDBJ whole genome shotgun (WGS) entry which is preliminary data.</text>
</comment>
<dbReference type="PRINTS" id="PR00625">
    <property type="entry name" value="JDOMAIN"/>
</dbReference>
<reference evidence="4 5" key="1">
    <citation type="journal article" date="2017" name="Mol. Ecol.">
        <title>Comparative and population genomic landscape of Phellinus noxius: A hypervariable fungus causing root rot in trees.</title>
        <authorList>
            <person name="Chung C.L."/>
            <person name="Lee T.J."/>
            <person name="Akiba M."/>
            <person name="Lee H.H."/>
            <person name="Kuo T.H."/>
            <person name="Liu D."/>
            <person name="Ke H.M."/>
            <person name="Yokoi T."/>
            <person name="Roa M.B."/>
            <person name="Lu M.J."/>
            <person name="Chang Y.Y."/>
            <person name="Ann P.J."/>
            <person name="Tsai J.N."/>
            <person name="Chen C.Y."/>
            <person name="Tzean S.S."/>
            <person name="Ota Y."/>
            <person name="Hattori T."/>
            <person name="Sahashi N."/>
            <person name="Liou R.F."/>
            <person name="Kikuchi T."/>
            <person name="Tsai I.J."/>
        </authorList>
    </citation>
    <scope>NUCLEOTIDE SEQUENCE [LARGE SCALE GENOMIC DNA]</scope>
    <source>
        <strain evidence="4 5">FFPRI411160</strain>
    </source>
</reference>
<dbReference type="SMART" id="SM00271">
    <property type="entry name" value="DnaJ"/>
    <property type="match status" value="1"/>
</dbReference>
<dbReference type="Pfam" id="PF00226">
    <property type="entry name" value="DnaJ"/>
    <property type="match status" value="1"/>
</dbReference>
<dbReference type="Pfam" id="PF23302">
    <property type="entry name" value="HTH_DNAJC9"/>
    <property type="match status" value="1"/>
</dbReference>
<protein>
    <recommendedName>
        <fullName evidence="3">J domain-containing protein</fullName>
    </recommendedName>
</protein>
<dbReference type="Gene3D" id="1.10.287.110">
    <property type="entry name" value="DnaJ domain"/>
    <property type="match status" value="1"/>
</dbReference>
<keyword evidence="1" id="KW-0175">Coiled coil</keyword>
<dbReference type="GO" id="GO:0005737">
    <property type="term" value="C:cytoplasm"/>
    <property type="evidence" value="ECO:0007669"/>
    <property type="project" value="TreeGrafter"/>
</dbReference>
<dbReference type="PROSITE" id="PS50076">
    <property type="entry name" value="DNAJ_2"/>
    <property type="match status" value="1"/>
</dbReference>
<sequence length="347" mass="39125">MDREDPISQFFPGQEDEVDLYDVLSLESTTTLEAIKKAYRRLALIYHPDKHVNSSEDARTSASLKFQQIGFAYSVLSDEKRRSRYDSTGRTDEGFELQPGEDGWEAYFADLFDGVTRGKLDEMKKEYQDSLEELEDLKRAYAESDQTIGEIMSYIPHSTFSDETRLIAKIKKLIKDGELESCKAWEASIKDEKARRVRQKQGEAEAAEAETLAKELGVWDEFYGSGKTGTRKSKGKSKTSTVDDEDTAVLQALILKKKNKMEGFFDNLAAKYGQQESSSKSKRGKKRSNEEDSGTTGKKSKQSAPPDIDDEEFEKLQKKLFGDKKEAGQSQGSRKTTKAKSSKGRKA</sequence>
<dbReference type="GO" id="GO:0031072">
    <property type="term" value="F:heat shock protein binding"/>
    <property type="evidence" value="ECO:0007669"/>
    <property type="project" value="TreeGrafter"/>
</dbReference>
<feature type="compositionally biased region" description="Basic and acidic residues" evidence="2">
    <location>
        <begin position="314"/>
        <end position="327"/>
    </location>
</feature>
<organism evidence="4 5">
    <name type="scientific">Pyrrhoderma noxium</name>
    <dbReference type="NCBI Taxonomy" id="2282107"/>
    <lineage>
        <taxon>Eukaryota</taxon>
        <taxon>Fungi</taxon>
        <taxon>Dikarya</taxon>
        <taxon>Basidiomycota</taxon>
        <taxon>Agaricomycotina</taxon>
        <taxon>Agaricomycetes</taxon>
        <taxon>Hymenochaetales</taxon>
        <taxon>Hymenochaetaceae</taxon>
        <taxon>Pyrrhoderma</taxon>
    </lineage>
</organism>
<feature type="coiled-coil region" evidence="1">
    <location>
        <begin position="117"/>
        <end position="147"/>
    </location>
</feature>
<dbReference type="AlphaFoldDB" id="A0A286UW06"/>
<dbReference type="PANTHER" id="PTHR44144:SF1">
    <property type="entry name" value="DNAJ HOMOLOG SUBFAMILY C MEMBER 9"/>
    <property type="match status" value="1"/>
</dbReference>
<dbReference type="SUPFAM" id="SSF46565">
    <property type="entry name" value="Chaperone J-domain"/>
    <property type="match status" value="1"/>
</dbReference>
<gene>
    <name evidence="4" type="ORF">PNOK_0077000</name>
</gene>
<dbReference type="FunCoup" id="A0A286UW06">
    <property type="interactions" value="653"/>
</dbReference>
<dbReference type="CDD" id="cd06257">
    <property type="entry name" value="DnaJ"/>
    <property type="match status" value="1"/>
</dbReference>
<dbReference type="InParanoid" id="A0A286UW06"/>
<dbReference type="PANTHER" id="PTHR44144">
    <property type="entry name" value="DNAJ HOMOLOG SUBFAMILY C MEMBER 9"/>
    <property type="match status" value="1"/>
</dbReference>
<evidence type="ECO:0000313" key="5">
    <source>
        <dbReference type="Proteomes" id="UP000217199"/>
    </source>
</evidence>
<dbReference type="Proteomes" id="UP000217199">
    <property type="component" value="Unassembled WGS sequence"/>
</dbReference>
<dbReference type="GO" id="GO:0005634">
    <property type="term" value="C:nucleus"/>
    <property type="evidence" value="ECO:0007669"/>
    <property type="project" value="TreeGrafter"/>
</dbReference>
<dbReference type="InterPro" id="IPR001623">
    <property type="entry name" value="DnaJ_domain"/>
</dbReference>
<dbReference type="InterPro" id="IPR056453">
    <property type="entry name" value="HTH_DNAJC9"/>
</dbReference>
<evidence type="ECO:0000256" key="1">
    <source>
        <dbReference type="SAM" id="Coils"/>
    </source>
</evidence>
<dbReference type="PROSITE" id="PS00636">
    <property type="entry name" value="DNAJ_1"/>
    <property type="match status" value="1"/>
</dbReference>
<evidence type="ECO:0000256" key="2">
    <source>
        <dbReference type="SAM" id="MobiDB-lite"/>
    </source>
</evidence>